<comment type="catalytic activity">
    <reaction evidence="13">
        <text>(2R)-3-phosphoglycerate + NAD(+) = 3-phosphooxypyruvate + NADH + H(+)</text>
        <dbReference type="Rhea" id="RHEA:12641"/>
        <dbReference type="ChEBI" id="CHEBI:15378"/>
        <dbReference type="ChEBI" id="CHEBI:18110"/>
        <dbReference type="ChEBI" id="CHEBI:57540"/>
        <dbReference type="ChEBI" id="CHEBI:57945"/>
        <dbReference type="ChEBI" id="CHEBI:58272"/>
        <dbReference type="EC" id="1.1.1.95"/>
    </reaction>
</comment>
<organism evidence="16 17">
    <name type="scientific">Arachnia propionica</name>
    <dbReference type="NCBI Taxonomy" id="1750"/>
    <lineage>
        <taxon>Bacteria</taxon>
        <taxon>Bacillati</taxon>
        <taxon>Actinomycetota</taxon>
        <taxon>Actinomycetes</taxon>
        <taxon>Propionibacteriales</taxon>
        <taxon>Propionibacteriaceae</taxon>
        <taxon>Arachnia</taxon>
    </lineage>
</organism>
<dbReference type="FunFam" id="3.40.50.720:FF:000041">
    <property type="entry name" value="D-3-phosphoglycerate dehydrogenase"/>
    <property type="match status" value="1"/>
</dbReference>
<protein>
    <recommendedName>
        <fullName evidence="6">D-3-phosphoglycerate dehydrogenase</fullName>
        <ecNumber evidence="4">1.1.1.399</ecNumber>
        <ecNumber evidence="5">1.1.1.95</ecNumber>
    </recommendedName>
    <alternativeName>
        <fullName evidence="11">2-oxoglutarate reductase</fullName>
    </alternativeName>
</protein>
<evidence type="ECO:0000256" key="6">
    <source>
        <dbReference type="ARBA" id="ARBA00021582"/>
    </source>
</evidence>
<dbReference type="Proteomes" id="UP000280819">
    <property type="component" value="Unassembled WGS sequence"/>
</dbReference>
<evidence type="ECO:0000256" key="13">
    <source>
        <dbReference type="ARBA" id="ARBA00048731"/>
    </source>
</evidence>
<dbReference type="GO" id="GO:0004617">
    <property type="term" value="F:phosphoglycerate dehydrogenase activity"/>
    <property type="evidence" value="ECO:0007669"/>
    <property type="project" value="UniProtKB-EC"/>
</dbReference>
<reference evidence="16 17" key="1">
    <citation type="submission" date="2018-11" db="EMBL/GenBank/DDBJ databases">
        <title>Genomes From Bacteria Associated with the Canine Oral Cavity: a Test Case for Automated Genome-Based Taxonomic Assignment.</title>
        <authorList>
            <person name="Coil D.A."/>
            <person name="Jospin G."/>
            <person name="Darling A.E."/>
            <person name="Wallis C."/>
            <person name="Davis I.J."/>
            <person name="Harris S."/>
            <person name="Eisen J.A."/>
            <person name="Holcombe L.J."/>
            <person name="O'Flynn C."/>
        </authorList>
    </citation>
    <scope>NUCLEOTIDE SEQUENCE [LARGE SCALE GENOMIC DNA]</scope>
    <source>
        <strain evidence="16 17">OH887_COT-365</strain>
    </source>
</reference>
<keyword evidence="9" id="KW-0520">NAD</keyword>
<dbReference type="GO" id="GO:0047545">
    <property type="term" value="F:(S)-2-hydroxyglutarate dehydrogenase activity"/>
    <property type="evidence" value="ECO:0007669"/>
    <property type="project" value="UniProtKB-ARBA"/>
</dbReference>
<dbReference type="GO" id="GO:0006564">
    <property type="term" value="P:L-serine biosynthetic process"/>
    <property type="evidence" value="ECO:0007669"/>
    <property type="project" value="UniProtKB-KW"/>
</dbReference>
<dbReference type="Gene3D" id="3.30.70.260">
    <property type="match status" value="1"/>
</dbReference>
<dbReference type="InterPro" id="IPR050857">
    <property type="entry name" value="D-2-hydroxyacid_DH"/>
</dbReference>
<comment type="pathway">
    <text evidence="2">Amino-acid biosynthesis; L-serine biosynthesis; L-serine from 3-phospho-D-glycerate: step 1/3.</text>
</comment>
<dbReference type="NCBIfam" id="NF008759">
    <property type="entry name" value="PRK11790.1"/>
    <property type="match status" value="1"/>
</dbReference>
<dbReference type="RefSeq" id="WP_124841754.1">
    <property type="nucleotide sequence ID" value="NZ_RQZG01000001.1"/>
</dbReference>
<dbReference type="Gene3D" id="3.40.50.720">
    <property type="entry name" value="NAD(P)-binding Rossmann-like Domain"/>
    <property type="match status" value="2"/>
</dbReference>
<evidence type="ECO:0000313" key="16">
    <source>
        <dbReference type="EMBL" id="RRD07047.1"/>
    </source>
</evidence>
<evidence type="ECO:0000259" key="15">
    <source>
        <dbReference type="PROSITE" id="PS51671"/>
    </source>
</evidence>
<dbReference type="InterPro" id="IPR054480">
    <property type="entry name" value="AHAS_small-like_ACT"/>
</dbReference>
<dbReference type="SUPFAM" id="SSF51735">
    <property type="entry name" value="NAD(P)-binding Rossmann-fold domains"/>
    <property type="match status" value="1"/>
</dbReference>
<evidence type="ECO:0000256" key="12">
    <source>
        <dbReference type="ARBA" id="ARBA00048126"/>
    </source>
</evidence>
<evidence type="ECO:0000256" key="11">
    <source>
        <dbReference type="ARBA" id="ARBA00030455"/>
    </source>
</evidence>
<dbReference type="Pfam" id="PF00389">
    <property type="entry name" value="2-Hacid_dh"/>
    <property type="match status" value="1"/>
</dbReference>
<dbReference type="UniPathway" id="UPA00135">
    <property type="reaction ID" value="UER00196"/>
</dbReference>
<evidence type="ECO:0000256" key="1">
    <source>
        <dbReference type="ARBA" id="ARBA00003800"/>
    </source>
</evidence>
<comment type="function">
    <text evidence="1">Catalyzes the reversible oxidation of 3-phospho-D-glycerate to 3-phosphonooxypyruvate, the first step of the phosphorylated L-serine biosynthesis pathway. Also catalyzes the reversible oxidation of 2-hydroxyglutarate to 2-oxoglutarate.</text>
</comment>
<dbReference type="PANTHER" id="PTHR42789">
    <property type="entry name" value="D-ISOMER SPECIFIC 2-HYDROXYACID DEHYDROGENASE FAMILY PROTEIN (AFU_ORTHOLOGUE AFUA_6G10090)"/>
    <property type="match status" value="1"/>
</dbReference>
<evidence type="ECO:0000256" key="5">
    <source>
        <dbReference type="ARBA" id="ARBA00013143"/>
    </source>
</evidence>
<dbReference type="AlphaFoldDB" id="A0A3P1TC74"/>
<keyword evidence="10" id="KW-0718">Serine biosynthesis</keyword>
<dbReference type="SUPFAM" id="SSF52283">
    <property type="entry name" value="Formate/glycerate dehydrogenase catalytic domain-like"/>
    <property type="match status" value="1"/>
</dbReference>
<accession>A0A3P1TC74</accession>
<evidence type="ECO:0000256" key="4">
    <source>
        <dbReference type="ARBA" id="ARBA00013001"/>
    </source>
</evidence>
<proteinExistence type="inferred from homology"/>
<dbReference type="InterPro" id="IPR006140">
    <property type="entry name" value="D-isomer_DH_NAD-bd"/>
</dbReference>
<comment type="similarity">
    <text evidence="3 14">Belongs to the D-isomer specific 2-hydroxyacid dehydrogenase family.</text>
</comment>
<dbReference type="InterPro" id="IPR006139">
    <property type="entry name" value="D-isomer_2_OHA_DH_cat_dom"/>
</dbReference>
<dbReference type="OrthoDB" id="9793626at2"/>
<dbReference type="CDD" id="cd04901">
    <property type="entry name" value="ACT_3PGDH"/>
    <property type="match status" value="1"/>
</dbReference>
<dbReference type="CDD" id="cd12176">
    <property type="entry name" value="PGDH_3"/>
    <property type="match status" value="1"/>
</dbReference>
<dbReference type="GO" id="GO:0051287">
    <property type="term" value="F:NAD binding"/>
    <property type="evidence" value="ECO:0007669"/>
    <property type="project" value="InterPro"/>
</dbReference>
<comment type="catalytic activity">
    <reaction evidence="12">
        <text>(R)-2-hydroxyglutarate + NAD(+) = 2-oxoglutarate + NADH + H(+)</text>
        <dbReference type="Rhea" id="RHEA:49612"/>
        <dbReference type="ChEBI" id="CHEBI:15378"/>
        <dbReference type="ChEBI" id="CHEBI:15801"/>
        <dbReference type="ChEBI" id="CHEBI:16810"/>
        <dbReference type="ChEBI" id="CHEBI:57540"/>
        <dbReference type="ChEBI" id="CHEBI:57945"/>
        <dbReference type="EC" id="1.1.1.399"/>
    </reaction>
</comment>
<dbReference type="EC" id="1.1.1.399" evidence="4"/>
<sequence length="396" mass="42608">MKALLLENIHPEAVRVLSSRGHEVELLPNALSEDELIEALDGVQFLGIRSRTHLTEAVFKARPGLAAVGAFCIGTNQVDLPAAAAAGVPVFNAPYSNTRSVVELALGEIIAMARRLGDRSAGMHAGVWDKSAVGSHEVRGRTLGIVGYGNIGSQLSVLAEALGMRVYFYDVVDRLALGNATRVDSMEELFATCETISLHVDGRAANKHLIGAKEFAQMRPRTLFLNLCRGNVVDIEALAEVLRSGHIAGAAVDVFPTEPKSKEEPFVSPLQGIPNVLLTPHVGGSTQEAQVDIGRYVAGKLADYEEFGNTSMCVNLPEVSVTAPRSERILHLHHNVPGVMARLNQVLARHNMNIGFQTLATLGEHGYAVTDVGGEHFDGLLQELQGLEETIRVRVI</sequence>
<evidence type="ECO:0000256" key="8">
    <source>
        <dbReference type="ARBA" id="ARBA00023002"/>
    </source>
</evidence>
<dbReference type="InterPro" id="IPR002912">
    <property type="entry name" value="ACT_dom"/>
</dbReference>
<evidence type="ECO:0000256" key="7">
    <source>
        <dbReference type="ARBA" id="ARBA00022605"/>
    </source>
</evidence>
<dbReference type="Pfam" id="PF22629">
    <property type="entry name" value="ACT_AHAS_ss"/>
    <property type="match status" value="1"/>
</dbReference>
<dbReference type="EC" id="1.1.1.95" evidence="5"/>
<keyword evidence="7" id="KW-0028">Amino-acid biosynthesis</keyword>
<name>A0A3P1TC74_9ACTN</name>
<gene>
    <name evidence="16" type="ORF">EII34_00700</name>
</gene>
<comment type="caution">
    <text evidence="16">The sequence shown here is derived from an EMBL/GenBank/DDBJ whole genome shotgun (WGS) entry which is preliminary data.</text>
</comment>
<evidence type="ECO:0000313" key="17">
    <source>
        <dbReference type="Proteomes" id="UP000280819"/>
    </source>
</evidence>
<dbReference type="InterPro" id="IPR045865">
    <property type="entry name" value="ACT-like_dom_sf"/>
</dbReference>
<evidence type="ECO:0000256" key="3">
    <source>
        <dbReference type="ARBA" id="ARBA00005854"/>
    </source>
</evidence>
<dbReference type="SUPFAM" id="SSF55021">
    <property type="entry name" value="ACT-like"/>
    <property type="match status" value="1"/>
</dbReference>
<dbReference type="InterPro" id="IPR029752">
    <property type="entry name" value="D-isomer_DH_CS1"/>
</dbReference>
<dbReference type="EMBL" id="RQZG01000001">
    <property type="protein sequence ID" value="RRD07047.1"/>
    <property type="molecule type" value="Genomic_DNA"/>
</dbReference>
<evidence type="ECO:0000256" key="10">
    <source>
        <dbReference type="ARBA" id="ARBA00023299"/>
    </source>
</evidence>
<evidence type="ECO:0000256" key="14">
    <source>
        <dbReference type="RuleBase" id="RU003719"/>
    </source>
</evidence>
<dbReference type="Pfam" id="PF02826">
    <property type="entry name" value="2-Hacid_dh_C"/>
    <property type="match status" value="1"/>
</dbReference>
<keyword evidence="8 14" id="KW-0560">Oxidoreductase</keyword>
<evidence type="ECO:0000256" key="2">
    <source>
        <dbReference type="ARBA" id="ARBA00005216"/>
    </source>
</evidence>
<dbReference type="PROSITE" id="PS00065">
    <property type="entry name" value="D_2_HYDROXYACID_DH_1"/>
    <property type="match status" value="1"/>
</dbReference>
<evidence type="ECO:0000256" key="9">
    <source>
        <dbReference type="ARBA" id="ARBA00023027"/>
    </source>
</evidence>
<dbReference type="PROSITE" id="PS51671">
    <property type="entry name" value="ACT"/>
    <property type="match status" value="1"/>
</dbReference>
<dbReference type="InterPro" id="IPR036291">
    <property type="entry name" value="NAD(P)-bd_dom_sf"/>
</dbReference>
<feature type="domain" description="ACT" evidence="15">
    <location>
        <begin position="328"/>
        <end position="396"/>
    </location>
</feature>
<dbReference type="PANTHER" id="PTHR42789:SF1">
    <property type="entry name" value="D-ISOMER SPECIFIC 2-HYDROXYACID DEHYDROGENASE FAMILY PROTEIN (AFU_ORTHOLOGUE AFUA_6G10090)"/>
    <property type="match status" value="1"/>
</dbReference>